<feature type="transmembrane region" description="Helical" evidence="7">
    <location>
        <begin position="278"/>
        <end position="297"/>
    </location>
</feature>
<feature type="transmembrane region" description="Helical" evidence="7">
    <location>
        <begin position="152"/>
        <end position="170"/>
    </location>
</feature>
<feature type="transmembrane region" description="Helical" evidence="7">
    <location>
        <begin position="440"/>
        <end position="460"/>
    </location>
</feature>
<dbReference type="EMBL" id="JAGPYM010000003">
    <property type="protein sequence ID" value="KAH6897062.1"/>
    <property type="molecule type" value="Genomic_DNA"/>
</dbReference>
<dbReference type="AlphaFoldDB" id="A0A9P8WEV2"/>
<evidence type="ECO:0000313" key="9">
    <source>
        <dbReference type="EMBL" id="KAH6897062.1"/>
    </source>
</evidence>
<protein>
    <submittedName>
        <fullName evidence="9">Major facilitator superfamily domain-containing protein</fullName>
    </submittedName>
</protein>
<evidence type="ECO:0000259" key="8">
    <source>
        <dbReference type="PROSITE" id="PS50850"/>
    </source>
</evidence>
<dbReference type="GO" id="GO:0022857">
    <property type="term" value="F:transmembrane transporter activity"/>
    <property type="evidence" value="ECO:0007669"/>
    <property type="project" value="InterPro"/>
</dbReference>
<feature type="transmembrane region" description="Helical" evidence="7">
    <location>
        <begin position="239"/>
        <end position="257"/>
    </location>
</feature>
<evidence type="ECO:0000256" key="3">
    <source>
        <dbReference type="ARBA" id="ARBA00022989"/>
    </source>
</evidence>
<evidence type="ECO:0000256" key="6">
    <source>
        <dbReference type="SAM" id="MobiDB-lite"/>
    </source>
</evidence>
<evidence type="ECO:0000313" key="10">
    <source>
        <dbReference type="Proteomes" id="UP000777438"/>
    </source>
</evidence>
<comment type="subcellular location">
    <subcellularLocation>
        <location evidence="1">Membrane</location>
        <topology evidence="1">Multi-pass membrane protein</topology>
    </subcellularLocation>
</comment>
<keyword evidence="2 7" id="KW-0812">Transmembrane</keyword>
<dbReference type="PROSITE" id="PS50850">
    <property type="entry name" value="MFS"/>
    <property type="match status" value="1"/>
</dbReference>
<name>A0A9P8WEV2_9HYPO</name>
<gene>
    <name evidence="9" type="ORF">B0T10DRAFT_172602</name>
</gene>
<keyword evidence="10" id="KW-1185">Reference proteome</keyword>
<evidence type="ECO:0000256" key="5">
    <source>
        <dbReference type="ARBA" id="ARBA00023180"/>
    </source>
</evidence>
<evidence type="ECO:0000256" key="4">
    <source>
        <dbReference type="ARBA" id="ARBA00023136"/>
    </source>
</evidence>
<dbReference type="Gene3D" id="1.20.1720.10">
    <property type="entry name" value="Multidrug resistance protein D"/>
    <property type="match status" value="1"/>
</dbReference>
<evidence type="ECO:0000256" key="7">
    <source>
        <dbReference type="SAM" id="Phobius"/>
    </source>
</evidence>
<keyword evidence="3 7" id="KW-1133">Transmembrane helix</keyword>
<feature type="transmembrane region" description="Helical" evidence="7">
    <location>
        <begin position="182"/>
        <end position="198"/>
    </location>
</feature>
<feature type="domain" description="Major facilitator superfamily (MFS) profile" evidence="8">
    <location>
        <begin position="86"/>
        <end position="580"/>
    </location>
</feature>
<comment type="caution">
    <text evidence="9">The sequence shown here is derived from an EMBL/GenBank/DDBJ whole genome shotgun (WGS) entry which is preliminary data.</text>
</comment>
<feature type="transmembrane region" description="Helical" evidence="7">
    <location>
        <begin position="557"/>
        <end position="576"/>
    </location>
</feature>
<dbReference type="Gene3D" id="1.20.1250.20">
    <property type="entry name" value="MFS general substrate transporter like domains"/>
    <property type="match status" value="1"/>
</dbReference>
<feature type="transmembrane region" description="Helical" evidence="7">
    <location>
        <begin position="415"/>
        <end position="434"/>
    </location>
</feature>
<keyword evidence="4 7" id="KW-0472">Membrane</keyword>
<evidence type="ECO:0000256" key="2">
    <source>
        <dbReference type="ARBA" id="ARBA00022692"/>
    </source>
</evidence>
<proteinExistence type="predicted"/>
<feature type="transmembrane region" description="Helical" evidence="7">
    <location>
        <begin position="84"/>
        <end position="112"/>
    </location>
</feature>
<dbReference type="PANTHER" id="PTHR23501:SF59">
    <property type="entry name" value="MAJOR FACILITATOR SUPERFAMILY (MFS) PROFILE DOMAIN-CONTAINING PROTEIN-RELATED"/>
    <property type="match status" value="1"/>
</dbReference>
<dbReference type="PRINTS" id="PR01036">
    <property type="entry name" value="TCRTETB"/>
</dbReference>
<feature type="transmembrane region" description="Helical" evidence="7">
    <location>
        <begin position="118"/>
        <end position="140"/>
    </location>
</feature>
<sequence length="608" mass="65655">MSAEPSPSIGEGPFHKLPSPPRTPQRNSQATLQALDEDFLPTDKFNDVSININEADNEQSSGEESADVAEVAIREAPKHGWRTYAAFGTLCLVTFIVALDSTIICVAVPTIAQDIDATAIQAFWCGTSFLLASTVIQPPVASLSHVFGRQPALLGSLLVFTVGSILAAVAKNIAMLLAGRTLQGLGSGGIVALTYVIVTDLVSLRERGKWFSCISLTWTIGSIMGPLIGGAIVEKSWPWLFWINLPFCAIGFVVIPLTLRIKRKDDKTAQMKLKEFDWIGTVLFVASLTSVLIPLSWGGVMYSWSSPRTAVPLAVGCAGIVAFGFHIMHSSKYSRCDPLIRPTLFSSLTSVTGYCVTIIHGIIAWCLLYYVPMYHEVRGASPLDAGIAILPFTGTVAPGAIIIGLLVTKTGLYRPYLWGGWFFVPIGLGLLMLLEKDTPTWKWIIIYLTGGIGLGGLYSAQAFVCQAGASNEDTPFAAALYAFSRNLGQAIGVAVGGVTFQNQFEKQIKKSAQFSDKATEWSKNASALVEIIKKLPPNMELMKDTIVDGYIKSLHTVWLVLCVLASLALLASVVLVKAKSLDRDFGTEHGLVDSKGRKYDEKTPEGQV</sequence>
<organism evidence="9 10">
    <name type="scientific">Thelonectria olida</name>
    <dbReference type="NCBI Taxonomy" id="1576542"/>
    <lineage>
        <taxon>Eukaryota</taxon>
        <taxon>Fungi</taxon>
        <taxon>Dikarya</taxon>
        <taxon>Ascomycota</taxon>
        <taxon>Pezizomycotina</taxon>
        <taxon>Sordariomycetes</taxon>
        <taxon>Hypocreomycetidae</taxon>
        <taxon>Hypocreales</taxon>
        <taxon>Nectriaceae</taxon>
        <taxon>Thelonectria</taxon>
    </lineage>
</organism>
<dbReference type="InterPro" id="IPR020846">
    <property type="entry name" value="MFS_dom"/>
</dbReference>
<dbReference type="InterPro" id="IPR011701">
    <property type="entry name" value="MFS"/>
</dbReference>
<accession>A0A9P8WEV2</accession>
<dbReference type="Pfam" id="PF07690">
    <property type="entry name" value="MFS_1"/>
    <property type="match status" value="1"/>
</dbReference>
<feature type="transmembrane region" description="Helical" evidence="7">
    <location>
        <begin position="348"/>
        <end position="371"/>
    </location>
</feature>
<dbReference type="InterPro" id="IPR036259">
    <property type="entry name" value="MFS_trans_sf"/>
</dbReference>
<feature type="transmembrane region" description="Helical" evidence="7">
    <location>
        <begin position="210"/>
        <end position="233"/>
    </location>
</feature>
<feature type="region of interest" description="Disordered" evidence="6">
    <location>
        <begin position="1"/>
        <end position="29"/>
    </location>
</feature>
<dbReference type="OrthoDB" id="2351791at2759"/>
<evidence type="ECO:0000256" key="1">
    <source>
        <dbReference type="ARBA" id="ARBA00004141"/>
    </source>
</evidence>
<feature type="transmembrane region" description="Helical" evidence="7">
    <location>
        <begin position="383"/>
        <end position="408"/>
    </location>
</feature>
<reference evidence="9 10" key="1">
    <citation type="journal article" date="2021" name="Nat. Commun.">
        <title>Genetic determinants of endophytism in the Arabidopsis root mycobiome.</title>
        <authorList>
            <person name="Mesny F."/>
            <person name="Miyauchi S."/>
            <person name="Thiergart T."/>
            <person name="Pickel B."/>
            <person name="Atanasova L."/>
            <person name="Karlsson M."/>
            <person name="Huettel B."/>
            <person name="Barry K.W."/>
            <person name="Haridas S."/>
            <person name="Chen C."/>
            <person name="Bauer D."/>
            <person name="Andreopoulos W."/>
            <person name="Pangilinan J."/>
            <person name="LaButti K."/>
            <person name="Riley R."/>
            <person name="Lipzen A."/>
            <person name="Clum A."/>
            <person name="Drula E."/>
            <person name="Henrissat B."/>
            <person name="Kohler A."/>
            <person name="Grigoriev I.V."/>
            <person name="Martin F.M."/>
            <person name="Hacquard S."/>
        </authorList>
    </citation>
    <scope>NUCLEOTIDE SEQUENCE [LARGE SCALE GENOMIC DNA]</scope>
    <source>
        <strain evidence="9 10">MPI-CAGE-CH-0241</strain>
    </source>
</reference>
<dbReference type="PANTHER" id="PTHR23501">
    <property type="entry name" value="MAJOR FACILITATOR SUPERFAMILY"/>
    <property type="match status" value="1"/>
</dbReference>
<dbReference type="Proteomes" id="UP000777438">
    <property type="component" value="Unassembled WGS sequence"/>
</dbReference>
<keyword evidence="5" id="KW-0325">Glycoprotein</keyword>
<dbReference type="SUPFAM" id="SSF103473">
    <property type="entry name" value="MFS general substrate transporter"/>
    <property type="match status" value="1"/>
</dbReference>
<dbReference type="GO" id="GO:0005886">
    <property type="term" value="C:plasma membrane"/>
    <property type="evidence" value="ECO:0007669"/>
    <property type="project" value="TreeGrafter"/>
</dbReference>
<feature type="transmembrane region" description="Helical" evidence="7">
    <location>
        <begin position="309"/>
        <end position="328"/>
    </location>
</feature>